<dbReference type="InterPro" id="IPR004635">
    <property type="entry name" value="Pept_S49_SppA"/>
</dbReference>
<keyword evidence="3" id="KW-0378">Hydrolase</keyword>
<evidence type="ECO:0000256" key="4">
    <source>
        <dbReference type="ARBA" id="ARBA00022825"/>
    </source>
</evidence>
<dbReference type="Gene3D" id="3.90.226.10">
    <property type="entry name" value="2-enoyl-CoA Hydratase, Chain A, domain 1"/>
    <property type="match status" value="2"/>
</dbReference>
<dbReference type="Proteomes" id="UP000433101">
    <property type="component" value="Unassembled WGS sequence"/>
</dbReference>
<keyword evidence="8" id="KW-1185">Reference proteome</keyword>
<proteinExistence type="inferred from homology"/>
<keyword evidence="5" id="KW-0472">Membrane</keyword>
<evidence type="ECO:0000313" key="7">
    <source>
        <dbReference type="EMBL" id="MXN66740.1"/>
    </source>
</evidence>
<evidence type="ECO:0000256" key="1">
    <source>
        <dbReference type="ARBA" id="ARBA00008683"/>
    </source>
</evidence>
<evidence type="ECO:0000259" key="6">
    <source>
        <dbReference type="Pfam" id="PF01343"/>
    </source>
</evidence>
<reference evidence="7 8" key="1">
    <citation type="submission" date="2019-12" db="EMBL/GenBank/DDBJ databases">
        <authorList>
            <person name="Li M."/>
        </authorList>
    </citation>
    <scope>NUCLEOTIDE SEQUENCE [LARGE SCALE GENOMIC DNA]</scope>
    <source>
        <strain evidence="7 8">GBMRC 2046</strain>
    </source>
</reference>
<dbReference type="SUPFAM" id="SSF52096">
    <property type="entry name" value="ClpP/crotonase"/>
    <property type="match status" value="1"/>
</dbReference>
<evidence type="ECO:0000313" key="8">
    <source>
        <dbReference type="Proteomes" id="UP000433101"/>
    </source>
</evidence>
<gene>
    <name evidence="7" type="primary">sppA</name>
    <name evidence="7" type="ORF">GR183_17645</name>
</gene>
<evidence type="ECO:0000256" key="2">
    <source>
        <dbReference type="ARBA" id="ARBA00022670"/>
    </source>
</evidence>
<feature type="domain" description="Peptidase S49" evidence="6">
    <location>
        <begin position="108"/>
        <end position="258"/>
    </location>
</feature>
<organism evidence="7 8">
    <name type="scientific">Stappia sediminis</name>
    <dbReference type="NCBI Taxonomy" id="2692190"/>
    <lineage>
        <taxon>Bacteria</taxon>
        <taxon>Pseudomonadati</taxon>
        <taxon>Pseudomonadota</taxon>
        <taxon>Alphaproteobacteria</taxon>
        <taxon>Hyphomicrobiales</taxon>
        <taxon>Stappiaceae</taxon>
        <taxon>Stappia</taxon>
    </lineage>
</organism>
<dbReference type="AlphaFoldDB" id="A0A7X3LX57"/>
<accession>A0A7X3LX57</accession>
<name>A0A7X3LX57_9HYPH</name>
<keyword evidence="4" id="KW-0720">Serine protease</keyword>
<dbReference type="PANTHER" id="PTHR42987">
    <property type="entry name" value="PEPTIDASE S49"/>
    <property type="match status" value="1"/>
</dbReference>
<keyword evidence="2" id="KW-0645">Protease</keyword>
<dbReference type="InterPro" id="IPR002142">
    <property type="entry name" value="Peptidase_S49"/>
</dbReference>
<keyword evidence="5" id="KW-0812">Transmembrane</keyword>
<dbReference type="PANTHER" id="PTHR42987:SF6">
    <property type="entry name" value="PROTEINASE IV"/>
    <property type="match status" value="1"/>
</dbReference>
<evidence type="ECO:0000256" key="5">
    <source>
        <dbReference type="SAM" id="Phobius"/>
    </source>
</evidence>
<dbReference type="InterPro" id="IPR029045">
    <property type="entry name" value="ClpP/crotonase-like_dom_sf"/>
</dbReference>
<dbReference type="NCBIfam" id="TIGR00706">
    <property type="entry name" value="SppA_dom"/>
    <property type="match status" value="1"/>
</dbReference>
<keyword evidence="5" id="KW-1133">Transmembrane helix</keyword>
<dbReference type="Pfam" id="PF01343">
    <property type="entry name" value="Peptidase_S49"/>
    <property type="match status" value="1"/>
</dbReference>
<dbReference type="CDD" id="cd07023">
    <property type="entry name" value="S49_Sppa_N_C"/>
    <property type="match status" value="1"/>
</dbReference>
<protein>
    <submittedName>
        <fullName evidence="7">Signal peptide peptidase SppA</fullName>
    </submittedName>
</protein>
<dbReference type="GO" id="GO:0006508">
    <property type="term" value="P:proteolysis"/>
    <property type="evidence" value="ECO:0007669"/>
    <property type="project" value="UniProtKB-KW"/>
</dbReference>
<sequence>MPLDADQIVDRRRLRRKVSFWRVVAFLVIAVALIGAVAGLAGLAGPSKRSAHIARIDVTGIIASDRKRDEMIEKIAESDAVKGVILSINSPGGSTTGGEALYTALRKLADKKPMVTQIGTLGASAGYMAAVASDHIIARHSTLAGSIGVYIQYGNIKGLLDTLGIEVDVVKSGPLKAQPNFFSRTPEDAVANLQAVIDDSYDWFVDIVAERRKMDVAEVRKVATGGIYSGMRAHKLGLVDALGGEEEAVKWLETERGVPEDLPVVTWRKPSELDELPFASRIAAAFGQGLSSGLLANIDAVKGLVPAGVSLDGLVSVWHAPDASDKNDTTGADR</sequence>
<dbReference type="GO" id="GO:0008236">
    <property type="term" value="F:serine-type peptidase activity"/>
    <property type="evidence" value="ECO:0007669"/>
    <property type="project" value="UniProtKB-KW"/>
</dbReference>
<feature type="transmembrane region" description="Helical" evidence="5">
    <location>
        <begin position="20"/>
        <end position="44"/>
    </location>
</feature>
<comment type="caution">
    <text evidence="7">The sequence shown here is derived from an EMBL/GenBank/DDBJ whole genome shotgun (WGS) entry which is preliminary data.</text>
</comment>
<comment type="similarity">
    <text evidence="1">Belongs to the peptidase S49 family.</text>
</comment>
<dbReference type="RefSeq" id="WP_160776981.1">
    <property type="nucleotide sequence ID" value="NZ_WUMV01000008.1"/>
</dbReference>
<dbReference type="InterPro" id="IPR047272">
    <property type="entry name" value="S49_SppA_C"/>
</dbReference>
<dbReference type="EMBL" id="WUMV01000008">
    <property type="protein sequence ID" value="MXN66740.1"/>
    <property type="molecule type" value="Genomic_DNA"/>
</dbReference>
<evidence type="ECO:0000256" key="3">
    <source>
        <dbReference type="ARBA" id="ARBA00022801"/>
    </source>
</evidence>